<feature type="chain" id="PRO_5022713349" evidence="1">
    <location>
        <begin position="22"/>
        <end position="411"/>
    </location>
</feature>
<evidence type="ECO:0000256" key="1">
    <source>
        <dbReference type="SAM" id="SignalP"/>
    </source>
</evidence>
<protein>
    <submittedName>
        <fullName evidence="3">Outer membrane biogenesis protein BamB</fullName>
    </submittedName>
</protein>
<dbReference type="Proteomes" id="UP000316476">
    <property type="component" value="Unassembled WGS sequence"/>
</dbReference>
<feature type="signal peptide" evidence="1">
    <location>
        <begin position="1"/>
        <end position="21"/>
    </location>
</feature>
<reference evidence="3 4" key="1">
    <citation type="submission" date="2019-02" db="EMBL/GenBank/DDBJ databases">
        <title>Deep-cultivation of Planctomycetes and their phenomic and genomic characterization uncovers novel biology.</title>
        <authorList>
            <person name="Wiegand S."/>
            <person name="Jogler M."/>
            <person name="Boedeker C."/>
            <person name="Pinto D."/>
            <person name="Vollmers J."/>
            <person name="Rivas-Marin E."/>
            <person name="Kohn T."/>
            <person name="Peeters S.H."/>
            <person name="Heuer A."/>
            <person name="Rast P."/>
            <person name="Oberbeckmann S."/>
            <person name="Bunk B."/>
            <person name="Jeske O."/>
            <person name="Meyerdierks A."/>
            <person name="Storesund J.E."/>
            <person name="Kallscheuer N."/>
            <person name="Luecker S."/>
            <person name="Lage O.M."/>
            <person name="Pohl T."/>
            <person name="Merkel B.J."/>
            <person name="Hornburger P."/>
            <person name="Mueller R.-W."/>
            <person name="Bruemmer F."/>
            <person name="Labrenz M."/>
            <person name="Spormann A.M."/>
            <person name="Op Den Camp H."/>
            <person name="Overmann J."/>
            <person name="Amann R."/>
            <person name="Jetten M.S.M."/>
            <person name="Mascher T."/>
            <person name="Medema M.H."/>
            <person name="Devos D.P."/>
            <person name="Kaster A.-K."/>
            <person name="Ovreas L."/>
            <person name="Rohde M."/>
            <person name="Galperin M.Y."/>
            <person name="Jogler C."/>
        </authorList>
    </citation>
    <scope>NUCLEOTIDE SEQUENCE [LARGE SCALE GENOMIC DNA]</scope>
    <source>
        <strain evidence="3 4">V7</strain>
    </source>
</reference>
<evidence type="ECO:0000313" key="3">
    <source>
        <dbReference type="EMBL" id="TWU67480.1"/>
    </source>
</evidence>
<gene>
    <name evidence="3" type="ORF">V7x_30540</name>
</gene>
<proteinExistence type="predicted"/>
<dbReference type="PANTHER" id="PTHR34512:SF30">
    <property type="entry name" value="OUTER MEMBRANE PROTEIN ASSEMBLY FACTOR BAMB"/>
    <property type="match status" value="1"/>
</dbReference>
<dbReference type="SMART" id="SM00564">
    <property type="entry name" value="PQQ"/>
    <property type="match status" value="4"/>
</dbReference>
<evidence type="ECO:0000259" key="2">
    <source>
        <dbReference type="Pfam" id="PF13360"/>
    </source>
</evidence>
<dbReference type="SUPFAM" id="SSF50998">
    <property type="entry name" value="Quinoprotein alcohol dehydrogenase-like"/>
    <property type="match status" value="1"/>
</dbReference>
<evidence type="ECO:0000313" key="4">
    <source>
        <dbReference type="Proteomes" id="UP000316476"/>
    </source>
</evidence>
<dbReference type="InterPro" id="IPR015943">
    <property type="entry name" value="WD40/YVTN_repeat-like_dom_sf"/>
</dbReference>
<dbReference type="InterPro" id="IPR011047">
    <property type="entry name" value="Quinoprotein_ADH-like_sf"/>
</dbReference>
<dbReference type="Pfam" id="PF13360">
    <property type="entry name" value="PQQ_2"/>
    <property type="match status" value="1"/>
</dbReference>
<keyword evidence="1" id="KW-0732">Signal</keyword>
<name>A0A5C6G221_9PLAN</name>
<accession>A0A5C6G221</accession>
<feature type="domain" description="Pyrrolo-quinoline quinone repeat" evidence="2">
    <location>
        <begin position="90"/>
        <end position="337"/>
    </location>
</feature>
<dbReference type="PANTHER" id="PTHR34512">
    <property type="entry name" value="CELL SURFACE PROTEIN"/>
    <property type="match status" value="1"/>
</dbReference>
<dbReference type="RefSeq" id="WP_146413888.1">
    <property type="nucleotide sequence ID" value="NZ_SJPZ01000001.1"/>
</dbReference>
<organism evidence="3 4">
    <name type="scientific">Crateriforma conspicua</name>
    <dbReference type="NCBI Taxonomy" id="2527996"/>
    <lineage>
        <taxon>Bacteria</taxon>
        <taxon>Pseudomonadati</taxon>
        <taxon>Planctomycetota</taxon>
        <taxon>Planctomycetia</taxon>
        <taxon>Planctomycetales</taxon>
        <taxon>Planctomycetaceae</taxon>
        <taxon>Crateriforma</taxon>
    </lineage>
</organism>
<dbReference type="InterPro" id="IPR002372">
    <property type="entry name" value="PQQ_rpt_dom"/>
</dbReference>
<dbReference type="EMBL" id="SJPZ01000001">
    <property type="protein sequence ID" value="TWU67480.1"/>
    <property type="molecule type" value="Genomic_DNA"/>
</dbReference>
<dbReference type="Gene3D" id="2.130.10.10">
    <property type="entry name" value="YVTN repeat-like/Quinoprotein amine dehydrogenase"/>
    <property type="match status" value="2"/>
</dbReference>
<dbReference type="AlphaFoldDB" id="A0A5C6G221"/>
<dbReference type="OrthoDB" id="257581at2"/>
<comment type="caution">
    <text evidence="3">The sequence shown here is derived from an EMBL/GenBank/DDBJ whole genome shotgun (WGS) entry which is preliminary data.</text>
</comment>
<dbReference type="InterPro" id="IPR018391">
    <property type="entry name" value="PQQ_b-propeller_rpt"/>
</dbReference>
<sequence precursor="true">MTKYFAALFLIGLMWADTVPAQDDWTGWLGPQRDGIARGVELPDSLPDELNERWSINVGTGYGSPLLVGDHVFQHARQNDAEVLWCIRVDSGDVVWKQSTPVPFKIGNGGEWHGKGPKASPAYADGRVFTHSITSVLSAFDASSGRQLWQRDLTKDFSAPYPYWGASASPVVAEGLVVLHLGGDDDGALFAFNAETGETVWRSGTEGASYSSPLIATIDGTEQVVQWNHQSLVGVRLNDGQPLWSYPFPHVGSDQNMPTPTIIGSTIFLSGENRGAHGLSIENDGEVWSAKPVWHQDDVALNMSSAIAYEGNVYGFSQYDRGRLFCLDPTSGEVRWTGPPRTGDNVMLLAADGHIVALLDTGKLVVAEATPDAYREVERYDVSDQPTWAPPVMLSDGVLIKDKDTLKRLAW</sequence>